<dbReference type="EMBL" id="LDAU01000051">
    <property type="protein sequence ID" value="KRX09390.1"/>
    <property type="molecule type" value="Genomic_DNA"/>
</dbReference>
<evidence type="ECO:0000313" key="3">
    <source>
        <dbReference type="EMBL" id="KRX09390.1"/>
    </source>
</evidence>
<dbReference type="SUPFAM" id="SSF51206">
    <property type="entry name" value="cAMP-binding domain-like"/>
    <property type="match status" value="2"/>
</dbReference>
<dbReference type="InterPro" id="IPR018488">
    <property type="entry name" value="cNMP-bd_CS"/>
</dbReference>
<dbReference type="GO" id="GO:0034236">
    <property type="term" value="F:protein kinase A catalytic subunit binding"/>
    <property type="evidence" value="ECO:0007669"/>
    <property type="project" value="TreeGrafter"/>
</dbReference>
<dbReference type="CDD" id="cd00038">
    <property type="entry name" value="CAP_ED"/>
    <property type="match status" value="2"/>
</dbReference>
<organism evidence="3 4">
    <name type="scientific">Pseudocohnilembus persalinus</name>
    <name type="common">Ciliate</name>
    <dbReference type="NCBI Taxonomy" id="266149"/>
    <lineage>
        <taxon>Eukaryota</taxon>
        <taxon>Sar</taxon>
        <taxon>Alveolata</taxon>
        <taxon>Ciliophora</taxon>
        <taxon>Intramacronucleata</taxon>
        <taxon>Oligohymenophorea</taxon>
        <taxon>Scuticociliatia</taxon>
        <taxon>Philasterida</taxon>
        <taxon>Pseudocohnilembidae</taxon>
        <taxon>Pseudocohnilembus</taxon>
    </lineage>
</organism>
<keyword evidence="4" id="KW-1185">Reference proteome</keyword>
<dbReference type="GO" id="GO:0004862">
    <property type="term" value="F:cAMP-dependent protein kinase inhibitor activity"/>
    <property type="evidence" value="ECO:0007669"/>
    <property type="project" value="TreeGrafter"/>
</dbReference>
<evidence type="ECO:0000259" key="2">
    <source>
        <dbReference type="PROSITE" id="PS50042"/>
    </source>
</evidence>
<dbReference type="PANTHER" id="PTHR11635">
    <property type="entry name" value="CAMP-DEPENDENT PROTEIN KINASE REGULATORY CHAIN"/>
    <property type="match status" value="1"/>
</dbReference>
<dbReference type="InterPro" id="IPR018490">
    <property type="entry name" value="cNMP-bd_dom_sf"/>
</dbReference>
<proteinExistence type="predicted"/>
<feature type="domain" description="Cyclic nucleotide-binding" evidence="2">
    <location>
        <begin position="70"/>
        <end position="125"/>
    </location>
</feature>
<dbReference type="InterPro" id="IPR014710">
    <property type="entry name" value="RmlC-like_jellyroll"/>
</dbReference>
<dbReference type="InterPro" id="IPR000595">
    <property type="entry name" value="cNMP-bd_dom"/>
</dbReference>
<dbReference type="Proteomes" id="UP000054937">
    <property type="component" value="Unassembled WGS sequence"/>
</dbReference>
<accession>A0A0V0R4J5</accession>
<sequence length="605" mass="72279">MDQIKIDKNIQEELKRSNYINNINKDEFYISKYKNELINLIKLRQKKLDKQKDTFERLSSDKIKKDKYINGDVCLYRKEVNEIRDGTHFGELAIFTGERRSASIYAESDLHVVYLPQQYFKQIFGGKFKVMNFSLRTLRNMLQNTSRQKIIKLSYDFCFRTYKYGDKIYQKGEESKEIFLIKSGEVMVYKTENQPLNKHINQNIENKLKLLVKTFKKEKIQKLEILNSGQFFGFKEILEENQRQQSVMAITTVEVLVLSPQLQLTKKYYPPEFNQELEKKVQSDQILIKLQQNHQQDDKQYEKGVAYNINKDNIQQSTHNNGIISENTIKSQYMNASKLNQQEQQHIKQKQQQEDNSALTDLKNYDRNYVLGIGMKTCEQQYKEYMIEKKTKKQLTEENLFGNKKKQMNSKNDLTKRNSQTLKFIQEKRIKTTHQRQLSENDFQSQKNIKHHKSLQIKDFSDYYCNIYLEQSDKQQVNNSQHHQQKILKTQANSFQNESVGTLTDLIQIQDTQQQQKNELNSIQKLRIYHNRYQSLRNSVLYDSNLPNSDKENFQQQEKQNNKIKSIDLTQNYDIKNKHGNQFNQPQYELLQKKHRINNQKQFIE</sequence>
<dbReference type="InParanoid" id="A0A0V0R4J5"/>
<gene>
    <name evidence="3" type="ORF">PPERSA_04696</name>
</gene>
<dbReference type="InterPro" id="IPR050503">
    <property type="entry name" value="cAMP-dep_PK_reg_su-like"/>
</dbReference>
<feature type="domain" description="Cyclic nucleotide-binding" evidence="2">
    <location>
        <begin position="141"/>
        <end position="259"/>
    </location>
</feature>
<dbReference type="Gene3D" id="2.60.120.10">
    <property type="entry name" value="Jelly Rolls"/>
    <property type="match status" value="2"/>
</dbReference>
<dbReference type="GO" id="GO:0005829">
    <property type="term" value="C:cytosol"/>
    <property type="evidence" value="ECO:0007669"/>
    <property type="project" value="TreeGrafter"/>
</dbReference>
<feature type="region of interest" description="Disordered" evidence="1">
    <location>
        <begin position="340"/>
        <end position="360"/>
    </location>
</feature>
<dbReference type="PROSITE" id="PS50042">
    <property type="entry name" value="CNMP_BINDING_3"/>
    <property type="match status" value="2"/>
</dbReference>
<reference evidence="3 4" key="1">
    <citation type="journal article" date="2015" name="Sci. Rep.">
        <title>Genome of the facultative scuticociliatosis pathogen Pseudocohnilembus persalinus provides insight into its virulence through horizontal gene transfer.</title>
        <authorList>
            <person name="Xiong J."/>
            <person name="Wang G."/>
            <person name="Cheng J."/>
            <person name="Tian M."/>
            <person name="Pan X."/>
            <person name="Warren A."/>
            <person name="Jiang C."/>
            <person name="Yuan D."/>
            <person name="Miao W."/>
        </authorList>
    </citation>
    <scope>NUCLEOTIDE SEQUENCE [LARGE SCALE GENOMIC DNA]</scope>
    <source>
        <strain evidence="3">36N120E</strain>
    </source>
</reference>
<dbReference type="PROSITE" id="PS00889">
    <property type="entry name" value="CNMP_BINDING_2"/>
    <property type="match status" value="1"/>
</dbReference>
<comment type="caution">
    <text evidence="3">The sequence shown here is derived from an EMBL/GenBank/DDBJ whole genome shotgun (WGS) entry which is preliminary data.</text>
</comment>
<dbReference type="Pfam" id="PF00027">
    <property type="entry name" value="cNMP_binding"/>
    <property type="match status" value="1"/>
</dbReference>
<protein>
    <submittedName>
        <fullName evidence="3">Cyclic nucleotide-binding protein</fullName>
    </submittedName>
</protein>
<evidence type="ECO:0000256" key="1">
    <source>
        <dbReference type="SAM" id="MobiDB-lite"/>
    </source>
</evidence>
<dbReference type="AlphaFoldDB" id="A0A0V0R4J5"/>
<dbReference type="OrthoDB" id="10690234at2759"/>
<evidence type="ECO:0000313" key="4">
    <source>
        <dbReference type="Proteomes" id="UP000054937"/>
    </source>
</evidence>
<dbReference type="GO" id="GO:0005952">
    <property type="term" value="C:cAMP-dependent protein kinase complex"/>
    <property type="evidence" value="ECO:0007669"/>
    <property type="project" value="InterPro"/>
</dbReference>
<dbReference type="GO" id="GO:0030552">
    <property type="term" value="F:cAMP binding"/>
    <property type="evidence" value="ECO:0007669"/>
    <property type="project" value="TreeGrafter"/>
</dbReference>
<dbReference type="OMA" id="NTIDYFM"/>
<dbReference type="PANTHER" id="PTHR11635:SF152">
    <property type="entry name" value="CAMP-DEPENDENT PROTEIN KINASE TYPE I REGULATORY SUBUNIT-RELATED"/>
    <property type="match status" value="1"/>
</dbReference>
<name>A0A0V0R4J5_PSEPJ</name>